<comment type="subcellular location">
    <subcellularLocation>
        <location evidence="1">Cell membrane</location>
        <topology evidence="1">Multi-pass membrane protein</topology>
    </subcellularLocation>
    <subcellularLocation>
        <location evidence="7">Membrane</location>
        <topology evidence="7">Multi-pass membrane protein</topology>
    </subcellularLocation>
</comment>
<feature type="transmembrane region" description="Helical" evidence="8">
    <location>
        <begin position="73"/>
        <end position="97"/>
    </location>
</feature>
<evidence type="ECO:0000259" key="9">
    <source>
        <dbReference type="Pfam" id="PF00361"/>
    </source>
</evidence>
<feature type="transmembrane region" description="Helical" evidence="8">
    <location>
        <begin position="34"/>
        <end position="53"/>
    </location>
</feature>
<sequence length="966" mass="101535">MSAPALWALPLTVAVPLCLAIAAFLECLSPRRQVLLGVPAIVAGLSIASVPLMEHSVLMLALGDWPAPLGIVWQLDAPGALMLGMTAIVAGAGSVALLADDETAQDRHLWPLWWLLWGGLNALLLSRDLFNLYITLELVTLAGVGLVARSPQDPEGAAALRYLLASLLASLLFLLGVALLYGQTGRLDLELLGETLTDNATSRLAAIALSLGLMIKAAMVPLHTWLPSAHARAQAPVSAMLSAVVVAATLFVLWRLWLSPLAILQTALRDWLALVGAAALVWGGIQSVLQSRLKLLIAWSTLSQSGYAMLLLGLAGTASWPGSGSGGSTATEGALQILLAHGLAKAAMFIAAGAIVATYGHDRLSRLGGSAARLPLAWLAISLAGLSLLGAPPTGGFVGKWWLLSAAFAEGSGLIAAVVLLGTLITAASLWRLLDLALCPAPTAIQRPLTHPDARLTGRLAMLALGLALLAWLQGLVTLGLSNQAAGLGMKLDSLGLIFMLPALAIWPIALGATHAWRHAFPASRRLFSIMLVAAVAHLLTLVAGDLLTFYIGTAMLSLLGWAMVQHDGDRPARLAGIGYLAMMLLAEIAMLAGLALVALTTTDLSFSALAVAELPALAIAFLALGLGLKAGVLGLHAWLPLAHPVAPPMASAILSGLMIKVGVLGALRLLPEAEATADWGVPLVTLGIFASLYAALRGVLHDHNKVVLAWSSVSQIGLITALLGLVILAEAPTAMTALLLVVTVHSLAKGALFLGAGMANRTQGRVRQRVVAAMLLPALALSGVPPLGGVLVKASVETAMGDSGLPTWPIILSGVATALLMLRFFWLLLMRPEPSHHLLVIPRWLWWAWLALGLLAALAPWGWQWVVPVTTNMEKTLIAGLLSPLIAIALAGMTLPARRLHRTLARRLESWGAYRQEQGWRRARQLRILAWQFRRAEAWLMPWPAFGIALGLMTLGMGLASLLPS</sequence>
<feature type="transmembrane region" description="Helical" evidence="8">
    <location>
        <begin position="371"/>
        <end position="389"/>
    </location>
</feature>
<dbReference type="GO" id="GO:0008137">
    <property type="term" value="F:NADH dehydrogenase (ubiquinone) activity"/>
    <property type="evidence" value="ECO:0007669"/>
    <property type="project" value="InterPro"/>
</dbReference>
<dbReference type="EMBL" id="CP014226">
    <property type="protein sequence ID" value="AMD01634.1"/>
    <property type="molecule type" value="Genomic_DNA"/>
</dbReference>
<gene>
    <name evidence="10" type="primary">mrpD_4</name>
    <name evidence="10" type="ORF">LOKO_02574</name>
</gene>
<evidence type="ECO:0000256" key="1">
    <source>
        <dbReference type="ARBA" id="ARBA00004651"/>
    </source>
</evidence>
<dbReference type="PANTHER" id="PTHR42703">
    <property type="entry name" value="NADH DEHYDROGENASE"/>
    <property type="match status" value="1"/>
</dbReference>
<organism evidence="10 11">
    <name type="scientific">Halomonas chromatireducens</name>
    <dbReference type="NCBI Taxonomy" id="507626"/>
    <lineage>
        <taxon>Bacteria</taxon>
        <taxon>Pseudomonadati</taxon>
        <taxon>Pseudomonadota</taxon>
        <taxon>Gammaproteobacteria</taxon>
        <taxon>Oceanospirillales</taxon>
        <taxon>Halomonadaceae</taxon>
        <taxon>Halomonas</taxon>
    </lineage>
</organism>
<feature type="transmembrane region" description="Helical" evidence="8">
    <location>
        <begin position="494"/>
        <end position="514"/>
    </location>
</feature>
<evidence type="ECO:0000256" key="4">
    <source>
        <dbReference type="ARBA" id="ARBA00022692"/>
    </source>
</evidence>
<feature type="transmembrane region" description="Helical" evidence="8">
    <location>
        <begin position="708"/>
        <end position="730"/>
    </location>
</feature>
<dbReference type="STRING" id="507626.LOKO_02574"/>
<feature type="transmembrane region" description="Helical" evidence="8">
    <location>
        <begin position="338"/>
        <end position="359"/>
    </location>
</feature>
<feature type="transmembrane region" description="Helical" evidence="8">
    <location>
        <begin position="736"/>
        <end position="759"/>
    </location>
</feature>
<dbReference type="AlphaFoldDB" id="A0A0X8HFF7"/>
<dbReference type="InterPro" id="IPR001750">
    <property type="entry name" value="ND/Mrp_TM"/>
</dbReference>
<dbReference type="InterPro" id="IPR050586">
    <property type="entry name" value="CPA3_Na-H_Antiporter_D"/>
</dbReference>
<feature type="transmembrane region" description="Helical" evidence="8">
    <location>
        <begin position="238"/>
        <end position="259"/>
    </location>
</feature>
<accession>A0A0X8HFF7</accession>
<dbReference type="GO" id="GO:0005886">
    <property type="term" value="C:plasma membrane"/>
    <property type="evidence" value="ECO:0007669"/>
    <property type="project" value="UniProtKB-SubCell"/>
</dbReference>
<feature type="transmembrane region" description="Helical" evidence="8">
    <location>
        <begin position="845"/>
        <end position="866"/>
    </location>
</feature>
<feature type="transmembrane region" description="Helical" evidence="8">
    <location>
        <begin position="401"/>
        <end position="425"/>
    </location>
</feature>
<evidence type="ECO:0000313" key="11">
    <source>
        <dbReference type="Proteomes" id="UP000063387"/>
    </source>
</evidence>
<feature type="transmembrane region" description="Helical" evidence="8">
    <location>
        <begin position="771"/>
        <end position="789"/>
    </location>
</feature>
<dbReference type="PATRIC" id="fig|507626.3.peg.2576"/>
<feature type="transmembrane region" description="Helical" evidence="8">
    <location>
        <begin position="878"/>
        <end position="898"/>
    </location>
</feature>
<evidence type="ECO:0000256" key="6">
    <source>
        <dbReference type="ARBA" id="ARBA00023136"/>
    </source>
</evidence>
<keyword evidence="4 7" id="KW-0812">Transmembrane</keyword>
<keyword evidence="3" id="KW-1003">Cell membrane</keyword>
<feature type="domain" description="NADH:quinone oxidoreductase/Mrp antiporter transmembrane" evidence="9">
    <location>
        <begin position="544"/>
        <end position="799"/>
    </location>
</feature>
<feature type="transmembrane region" description="Helical" evidence="8">
    <location>
        <begin position="606"/>
        <end position="629"/>
    </location>
</feature>
<evidence type="ECO:0000313" key="10">
    <source>
        <dbReference type="EMBL" id="AMD01634.1"/>
    </source>
</evidence>
<evidence type="ECO:0000256" key="7">
    <source>
        <dbReference type="RuleBase" id="RU000320"/>
    </source>
</evidence>
<feature type="transmembrane region" description="Helical" evidence="8">
    <location>
        <begin position="132"/>
        <end position="150"/>
    </location>
</feature>
<dbReference type="PRINTS" id="PR01437">
    <property type="entry name" value="NUOXDRDTASE4"/>
</dbReference>
<keyword evidence="6 8" id="KW-0472">Membrane</keyword>
<evidence type="ECO:0000256" key="5">
    <source>
        <dbReference type="ARBA" id="ARBA00022989"/>
    </source>
</evidence>
<evidence type="ECO:0000256" key="8">
    <source>
        <dbReference type="SAM" id="Phobius"/>
    </source>
</evidence>
<reference evidence="10 11" key="2">
    <citation type="submission" date="2016-02" db="EMBL/GenBank/DDBJ databases">
        <authorList>
            <person name="Wen L."/>
            <person name="He K."/>
            <person name="Yang H."/>
        </authorList>
    </citation>
    <scope>NUCLEOTIDE SEQUENCE [LARGE SCALE GENOMIC DNA]</scope>
    <source>
        <strain evidence="10 11">AGD 8-3</strain>
    </source>
</reference>
<feature type="transmembrane region" description="Helical" evidence="8">
    <location>
        <begin position="577"/>
        <end position="600"/>
    </location>
</feature>
<feature type="transmembrane region" description="Helical" evidence="8">
    <location>
        <begin position="6"/>
        <end position="25"/>
    </location>
</feature>
<keyword evidence="11" id="KW-1185">Reference proteome</keyword>
<dbReference type="PANTHER" id="PTHR42703:SF1">
    <property type="entry name" value="NA(+)_H(+) ANTIPORTER SUBUNIT D1"/>
    <property type="match status" value="1"/>
</dbReference>
<dbReference type="Pfam" id="PF00361">
    <property type="entry name" value="Proton_antipo_M"/>
    <property type="match status" value="2"/>
</dbReference>
<dbReference type="RefSeq" id="WP_066449834.1">
    <property type="nucleotide sequence ID" value="NZ_CP014226.1"/>
</dbReference>
<dbReference type="GO" id="GO:0042773">
    <property type="term" value="P:ATP synthesis coupled electron transport"/>
    <property type="evidence" value="ECO:0007669"/>
    <property type="project" value="InterPro"/>
</dbReference>
<feature type="transmembrane region" description="Helical" evidence="8">
    <location>
        <begin position="944"/>
        <end position="964"/>
    </location>
</feature>
<feature type="transmembrane region" description="Helical" evidence="8">
    <location>
        <begin position="162"/>
        <end position="184"/>
    </location>
</feature>
<feature type="transmembrane region" description="Helical" evidence="8">
    <location>
        <begin position="809"/>
        <end position="830"/>
    </location>
</feature>
<dbReference type="Proteomes" id="UP000063387">
    <property type="component" value="Chromosome"/>
</dbReference>
<comment type="similarity">
    <text evidence="2">Belongs to the CPA3 antiporters (TC 2.A.63) subunit D family.</text>
</comment>
<proteinExistence type="inferred from homology"/>
<protein>
    <submittedName>
        <fullName evidence="10">Na(+)/H(+) antiporter subunit D</fullName>
    </submittedName>
</protein>
<feature type="domain" description="NADH:quinone oxidoreductase/Mrp antiporter transmembrane" evidence="9">
    <location>
        <begin position="126"/>
        <end position="426"/>
    </location>
</feature>
<feature type="transmembrane region" description="Helical" evidence="8">
    <location>
        <begin position="680"/>
        <end position="701"/>
    </location>
</feature>
<dbReference type="KEGG" id="hco:LOKO_02574"/>
<feature type="transmembrane region" description="Helical" evidence="8">
    <location>
        <begin position="460"/>
        <end position="482"/>
    </location>
</feature>
<name>A0A0X8HFF7_9GAMM</name>
<evidence type="ECO:0000256" key="3">
    <source>
        <dbReference type="ARBA" id="ARBA00022475"/>
    </source>
</evidence>
<feature type="transmembrane region" description="Helical" evidence="8">
    <location>
        <begin position="271"/>
        <end position="289"/>
    </location>
</feature>
<feature type="transmembrane region" description="Helical" evidence="8">
    <location>
        <begin position="296"/>
        <end position="318"/>
    </location>
</feature>
<keyword evidence="5 8" id="KW-1133">Transmembrane helix</keyword>
<feature type="transmembrane region" description="Helical" evidence="8">
    <location>
        <begin position="204"/>
        <end position="226"/>
    </location>
</feature>
<dbReference type="OrthoDB" id="9768329at2"/>
<dbReference type="InterPro" id="IPR003918">
    <property type="entry name" value="NADH_UbQ_OxRdtase"/>
</dbReference>
<reference evidence="10 11" key="1">
    <citation type="journal article" date="2016" name="Genome Announc.">
        <title>Draft Genome Sequence of 'Halomonas chromatireducens' Strain AGD 8-3, a Haloalkaliphilic Chromate- and Selenite-Reducing Gammaproteobacterium.</title>
        <authorList>
            <person name="Sharko F.S."/>
            <person name="Shapovalova A.A."/>
            <person name="Tsygankova S.V."/>
            <person name="Komova A.V."/>
            <person name="Boulygina E.S."/>
            <person name="Teslyuk A.B."/>
            <person name="Gotovtsev P.M."/>
            <person name="Namsaraev Z.B."/>
            <person name="Khijniak T.V."/>
            <person name="Nedoluzhko A.V."/>
            <person name="Vasilov R.G."/>
        </authorList>
    </citation>
    <scope>NUCLEOTIDE SEQUENCE [LARGE SCALE GENOMIC DNA]</scope>
    <source>
        <strain evidence="10 11">AGD 8-3</strain>
    </source>
</reference>
<evidence type="ECO:0000256" key="2">
    <source>
        <dbReference type="ARBA" id="ARBA00005346"/>
    </source>
</evidence>